<dbReference type="InterPro" id="IPR011051">
    <property type="entry name" value="RmlC_Cupin_sf"/>
</dbReference>
<gene>
    <name evidence="2" type="ORF">Micbo1qcDRAFT_196028</name>
</gene>
<sequence length="382" mass="41930">MSGPDEICLRQVAYIRSCKASPRFQAMPRTKFTNTADDPSVTFAQPSGPITIYLHGSDTLPDIAAAAEQALPVPVGEVATSVIPPGSRWAASPHWHELHSEHFIIARGFALVRIRGDYVIVGSADEDDDEDDDDEAEVPAAESANGSEARHRTRQDNHVASRKAPLTVLNFPPFTIHGFSRADVPGPIADRAWAEYEAKNGGAVGAAAAGQKKKKKTSVRYGAWTKRDVVLLEWTAPSDGAKELFFRNGMSYFRDHIQPLLPDVGAMPPPPPQRRDTQDPAGEQAVGHGGKGWRTAVTSAAQIAMHIPRLVYHMAYVDNHLLVLDNRLGMKKDGGVSGFSLGLSHTVYFVAKKIGGLLGWRYWWEEYTPVRLREAARRLEKI</sequence>
<dbReference type="AlphaFoldDB" id="A0A136J0F2"/>
<evidence type="ECO:0000313" key="3">
    <source>
        <dbReference type="Proteomes" id="UP000070501"/>
    </source>
</evidence>
<feature type="region of interest" description="Disordered" evidence="1">
    <location>
        <begin position="264"/>
        <end position="290"/>
    </location>
</feature>
<evidence type="ECO:0000256" key="1">
    <source>
        <dbReference type="SAM" id="MobiDB-lite"/>
    </source>
</evidence>
<feature type="region of interest" description="Disordered" evidence="1">
    <location>
        <begin position="124"/>
        <end position="159"/>
    </location>
</feature>
<feature type="compositionally biased region" description="Basic and acidic residues" evidence="1">
    <location>
        <begin position="148"/>
        <end position="159"/>
    </location>
</feature>
<evidence type="ECO:0000313" key="2">
    <source>
        <dbReference type="EMBL" id="KXJ90496.1"/>
    </source>
</evidence>
<organism evidence="2 3">
    <name type="scientific">Microdochium bolleyi</name>
    <dbReference type="NCBI Taxonomy" id="196109"/>
    <lineage>
        <taxon>Eukaryota</taxon>
        <taxon>Fungi</taxon>
        <taxon>Dikarya</taxon>
        <taxon>Ascomycota</taxon>
        <taxon>Pezizomycotina</taxon>
        <taxon>Sordariomycetes</taxon>
        <taxon>Xylariomycetidae</taxon>
        <taxon>Xylariales</taxon>
        <taxon>Microdochiaceae</taxon>
        <taxon>Microdochium</taxon>
    </lineage>
</organism>
<keyword evidence="3" id="KW-1185">Reference proteome</keyword>
<accession>A0A136J0F2</accession>
<protein>
    <submittedName>
        <fullName evidence="2">Uncharacterized protein</fullName>
    </submittedName>
</protein>
<dbReference type="InParanoid" id="A0A136J0F2"/>
<name>A0A136J0F2_9PEZI</name>
<dbReference type="Proteomes" id="UP000070501">
    <property type="component" value="Unassembled WGS sequence"/>
</dbReference>
<proteinExistence type="predicted"/>
<reference evidence="3" key="1">
    <citation type="submission" date="2016-02" db="EMBL/GenBank/DDBJ databases">
        <title>Draft genome sequence of Microdochium bolleyi, a fungal endophyte of beachgrass.</title>
        <authorList>
            <consortium name="DOE Joint Genome Institute"/>
            <person name="David A.S."/>
            <person name="May G."/>
            <person name="Haridas S."/>
            <person name="Lim J."/>
            <person name="Wang M."/>
            <person name="Labutti K."/>
            <person name="Lipzen A."/>
            <person name="Barry K."/>
            <person name="Grigoriev I.V."/>
        </authorList>
    </citation>
    <scope>NUCLEOTIDE SEQUENCE [LARGE SCALE GENOMIC DNA]</scope>
    <source>
        <strain evidence="3">J235TASD1</strain>
    </source>
</reference>
<dbReference type="OrthoDB" id="504210at2759"/>
<dbReference type="EMBL" id="KQ964252">
    <property type="protein sequence ID" value="KXJ90496.1"/>
    <property type="molecule type" value="Genomic_DNA"/>
</dbReference>
<feature type="compositionally biased region" description="Acidic residues" evidence="1">
    <location>
        <begin position="124"/>
        <end position="137"/>
    </location>
</feature>
<dbReference type="SUPFAM" id="SSF51182">
    <property type="entry name" value="RmlC-like cupins"/>
    <property type="match status" value="1"/>
</dbReference>